<evidence type="ECO:0000313" key="2">
    <source>
        <dbReference type="Proteomes" id="UP000326018"/>
    </source>
</evidence>
<dbReference type="Proteomes" id="UP000326018">
    <property type="component" value="Unassembled WGS sequence"/>
</dbReference>
<accession>A0A5E7FUC8</accession>
<dbReference type="EMBL" id="CABVIB010000091">
    <property type="protein sequence ID" value="VVO42939.1"/>
    <property type="molecule type" value="Genomic_DNA"/>
</dbReference>
<sequence length="38" mass="4340">MIWFDLVHFLIFLIFQLEQLGDGFHGGFSGVVVVLEES</sequence>
<organism evidence="1 2">
    <name type="scientific">Pseudomonas fluorescens</name>
    <dbReference type="NCBI Taxonomy" id="294"/>
    <lineage>
        <taxon>Bacteria</taxon>
        <taxon>Pseudomonadati</taxon>
        <taxon>Pseudomonadota</taxon>
        <taxon>Gammaproteobacteria</taxon>
        <taxon>Pseudomonadales</taxon>
        <taxon>Pseudomonadaceae</taxon>
        <taxon>Pseudomonas</taxon>
    </lineage>
</organism>
<gene>
    <name evidence="1" type="ORF">PS712_06065</name>
</gene>
<proteinExistence type="predicted"/>
<evidence type="ECO:0000313" key="1">
    <source>
        <dbReference type="EMBL" id="VVO42939.1"/>
    </source>
</evidence>
<dbReference type="AlphaFoldDB" id="A0A5E7FUC8"/>
<reference evidence="1 2" key="1">
    <citation type="submission" date="2019-09" db="EMBL/GenBank/DDBJ databases">
        <authorList>
            <person name="Chandra G."/>
            <person name="Truman W A."/>
        </authorList>
    </citation>
    <scope>NUCLEOTIDE SEQUENCE [LARGE SCALE GENOMIC DNA]</scope>
    <source>
        <strain evidence="1">PS712</strain>
    </source>
</reference>
<name>A0A5E7FUC8_PSEFL</name>
<protein>
    <submittedName>
        <fullName evidence="1">Uncharacterized protein</fullName>
    </submittedName>
</protein>